<accession>T0CK57</accession>
<dbReference type="eggNOG" id="ENOG502ZT7R">
    <property type="taxonomic scope" value="Bacteria"/>
</dbReference>
<dbReference type="OrthoDB" id="2376738at2"/>
<dbReference type="STRING" id="1356854.N007_00090"/>
<evidence type="ECO:0000313" key="2">
    <source>
        <dbReference type="Proteomes" id="UP000829401"/>
    </source>
</evidence>
<sequence length="66" mass="7724">MAETETYYLEYQLENGEQVIMGFDDINDRDGCHISLDMYKGQLGPVDEDVLQRILTKFRGRVLSRH</sequence>
<dbReference type="EMBL" id="CP080467">
    <property type="protein sequence ID" value="UNO49245.1"/>
    <property type="molecule type" value="Genomic_DNA"/>
</dbReference>
<reference evidence="2" key="1">
    <citation type="journal article" date="2022" name="G3 (Bethesda)">
        <title>Unveiling the complete genome sequence of Alicyclobacillus acidoterrestris DSM 3922T, a taint-producing strain.</title>
        <authorList>
            <person name="Leonardo I.C."/>
            <person name="Barreto Crespo M.T."/>
            <person name="Gaspar F.B."/>
        </authorList>
    </citation>
    <scope>NUCLEOTIDE SEQUENCE [LARGE SCALE GENOMIC DNA]</scope>
    <source>
        <strain evidence="2">DSM 3922</strain>
    </source>
</reference>
<protein>
    <submittedName>
        <fullName evidence="1">Uncharacterized protein</fullName>
    </submittedName>
</protein>
<evidence type="ECO:0000313" key="1">
    <source>
        <dbReference type="EMBL" id="UNO49245.1"/>
    </source>
</evidence>
<dbReference type="RefSeq" id="WP_021294633.1">
    <property type="nucleotide sequence ID" value="NZ_AURB01000001.1"/>
</dbReference>
<proteinExistence type="predicted"/>
<dbReference type="Proteomes" id="UP000829401">
    <property type="component" value="Chromosome"/>
</dbReference>
<dbReference type="KEGG" id="aaco:K1I37_01410"/>
<organism evidence="1 2">
    <name type="scientific">Alicyclobacillus acidoterrestris (strain ATCC 49025 / DSM 3922 / CIP 106132 / NCIMB 13137 / GD3B)</name>
    <dbReference type="NCBI Taxonomy" id="1356854"/>
    <lineage>
        <taxon>Bacteria</taxon>
        <taxon>Bacillati</taxon>
        <taxon>Bacillota</taxon>
        <taxon>Bacilli</taxon>
        <taxon>Bacillales</taxon>
        <taxon>Alicyclobacillaceae</taxon>
        <taxon>Alicyclobacillus</taxon>
    </lineage>
</organism>
<keyword evidence="2" id="KW-1185">Reference proteome</keyword>
<accession>A0A9E6ZFR1</accession>
<gene>
    <name evidence="1" type="ORF">K1I37_01410</name>
</gene>
<name>T0CK57_ALIAG</name>
<dbReference type="AlphaFoldDB" id="T0CK57"/>